<dbReference type="AlphaFoldDB" id="A0A4Q1UDL2"/>
<feature type="region of interest" description="Disordered" evidence="1">
    <location>
        <begin position="13"/>
        <end position="41"/>
    </location>
</feature>
<dbReference type="EMBL" id="MZMU01000002">
    <property type="protein sequence ID" value="RXT30126.1"/>
    <property type="molecule type" value="Genomic_DNA"/>
</dbReference>
<name>A0A4Q1UDL2_RHILE</name>
<sequence>MIRLSRVVAIEAKKKQMKRPYRAKPKSREKQGPAPSNVIRTMNILRNSVDAEIQPGRRRTYS</sequence>
<organism evidence="2 3">
    <name type="scientific">Rhizobium leguminosarum</name>
    <dbReference type="NCBI Taxonomy" id="384"/>
    <lineage>
        <taxon>Bacteria</taxon>
        <taxon>Pseudomonadati</taxon>
        <taxon>Pseudomonadota</taxon>
        <taxon>Alphaproteobacteria</taxon>
        <taxon>Hyphomicrobiales</taxon>
        <taxon>Rhizobiaceae</taxon>
        <taxon>Rhizobium/Agrobacterium group</taxon>
        <taxon>Rhizobium</taxon>
    </lineage>
</organism>
<gene>
    <name evidence="2" type="ORF">B5P46_03495</name>
</gene>
<protein>
    <submittedName>
        <fullName evidence="2">Uncharacterized protein</fullName>
    </submittedName>
</protein>
<reference evidence="2 3" key="1">
    <citation type="submission" date="2017-03" db="EMBL/GenBank/DDBJ databases">
        <authorList>
            <person name="Safronova V.I."/>
            <person name="Sazanova A.L."/>
            <person name="Chirak E.R."/>
        </authorList>
    </citation>
    <scope>NUCLEOTIDE SEQUENCE [LARGE SCALE GENOMIC DNA]</scope>
    <source>
        <strain evidence="2 3">Tri-43</strain>
    </source>
</reference>
<evidence type="ECO:0000313" key="3">
    <source>
        <dbReference type="Proteomes" id="UP000290767"/>
    </source>
</evidence>
<proteinExistence type="predicted"/>
<dbReference type="Proteomes" id="UP000290767">
    <property type="component" value="Unassembled WGS sequence"/>
</dbReference>
<feature type="compositionally biased region" description="Basic residues" evidence="1">
    <location>
        <begin position="15"/>
        <end position="25"/>
    </location>
</feature>
<evidence type="ECO:0000313" key="2">
    <source>
        <dbReference type="EMBL" id="RXT30126.1"/>
    </source>
</evidence>
<comment type="caution">
    <text evidence="2">The sequence shown here is derived from an EMBL/GenBank/DDBJ whole genome shotgun (WGS) entry which is preliminary data.</text>
</comment>
<accession>A0A4Q1UDL2</accession>
<evidence type="ECO:0000256" key="1">
    <source>
        <dbReference type="SAM" id="MobiDB-lite"/>
    </source>
</evidence>